<keyword evidence="3" id="KW-0808">Transferase</keyword>
<evidence type="ECO:0000256" key="8">
    <source>
        <dbReference type="SAM" id="Coils"/>
    </source>
</evidence>
<dbReference type="PANTHER" id="PTHR11669:SF8">
    <property type="entry name" value="DNA POLYMERASE III SUBUNIT DELTA"/>
    <property type="match status" value="1"/>
</dbReference>
<dbReference type="InterPro" id="IPR004622">
    <property type="entry name" value="DNA_pol_HolB"/>
</dbReference>
<sequence>MSVWDDLVGQQPVVAQLSAAAEGTGGLAHAWLFTGPPGAGRSAAARAFAAALQCEETPRGCGHCASCHQVLQGTHADVEVVRPAGLSYGVKETRALVLRASSSPSAGRWQIVLFEDADRATESAANALLKAIEEPPPRTVWLLCTPSPDDLLVTIRSRCRLVTLRTPPADAVADVLVRRDGVDPETAAVAARAAQGHVSRARRLATDPEARRRRAEILEVPRRLTSVGPAVAAAEVLVKAAEAEAKAQTEELNEAETSALRQALGESAKGRMPRGTAGALKELEDRQKSRATRIKRDALDRALLDLASYYRDVLAIQLGAGDGLVNTEMAPELRTAAQNGRPEDTLKRLDAIMECRERLDANVNPLLAVEALTLALRTG</sequence>
<keyword evidence="8" id="KW-0175">Coiled coil</keyword>
<dbReference type="InterPro" id="IPR050238">
    <property type="entry name" value="DNA_Rep/Repair_Clamp_Loader"/>
</dbReference>
<comment type="catalytic activity">
    <reaction evidence="7">
        <text>DNA(n) + a 2'-deoxyribonucleoside 5'-triphosphate = DNA(n+1) + diphosphate</text>
        <dbReference type="Rhea" id="RHEA:22508"/>
        <dbReference type="Rhea" id="RHEA-COMP:17339"/>
        <dbReference type="Rhea" id="RHEA-COMP:17340"/>
        <dbReference type="ChEBI" id="CHEBI:33019"/>
        <dbReference type="ChEBI" id="CHEBI:61560"/>
        <dbReference type="ChEBI" id="CHEBI:173112"/>
        <dbReference type="EC" id="2.7.7.7"/>
    </reaction>
</comment>
<evidence type="ECO:0000256" key="7">
    <source>
        <dbReference type="ARBA" id="ARBA00049244"/>
    </source>
</evidence>
<dbReference type="PANTHER" id="PTHR11669">
    <property type="entry name" value="REPLICATION FACTOR C / DNA POLYMERASE III GAMMA-TAU SUBUNIT"/>
    <property type="match status" value="1"/>
</dbReference>
<keyword evidence="5" id="KW-0235">DNA replication</keyword>
<dbReference type="RefSeq" id="WP_141973432.1">
    <property type="nucleotide sequence ID" value="NZ_VFPO01000001.1"/>
</dbReference>
<evidence type="ECO:0000256" key="3">
    <source>
        <dbReference type="ARBA" id="ARBA00022679"/>
    </source>
</evidence>
<dbReference type="Pfam" id="PF09115">
    <property type="entry name" value="DNApol3-delta_C"/>
    <property type="match status" value="1"/>
</dbReference>
<evidence type="ECO:0000313" key="10">
    <source>
        <dbReference type="EMBL" id="TQM71870.1"/>
    </source>
</evidence>
<keyword evidence="4" id="KW-0548">Nucleotidyltransferase</keyword>
<feature type="coiled-coil region" evidence="8">
    <location>
        <begin position="231"/>
        <end position="258"/>
    </location>
</feature>
<dbReference type="InterPro" id="IPR027417">
    <property type="entry name" value="P-loop_NTPase"/>
</dbReference>
<evidence type="ECO:0000256" key="6">
    <source>
        <dbReference type="ARBA" id="ARBA00022932"/>
    </source>
</evidence>
<dbReference type="AlphaFoldDB" id="A0A543IMR1"/>
<dbReference type="Proteomes" id="UP000316706">
    <property type="component" value="Unassembled WGS sequence"/>
</dbReference>
<dbReference type="GO" id="GO:0003677">
    <property type="term" value="F:DNA binding"/>
    <property type="evidence" value="ECO:0007669"/>
    <property type="project" value="InterPro"/>
</dbReference>
<dbReference type="SMART" id="SM00382">
    <property type="entry name" value="AAA"/>
    <property type="match status" value="1"/>
</dbReference>
<dbReference type="Pfam" id="PF13177">
    <property type="entry name" value="DNA_pol3_delta2"/>
    <property type="match status" value="1"/>
</dbReference>
<dbReference type="GO" id="GO:0009360">
    <property type="term" value="C:DNA polymerase III complex"/>
    <property type="evidence" value="ECO:0007669"/>
    <property type="project" value="InterPro"/>
</dbReference>
<dbReference type="NCBIfam" id="NF005926">
    <property type="entry name" value="PRK07940.1"/>
    <property type="match status" value="1"/>
</dbReference>
<evidence type="ECO:0000256" key="4">
    <source>
        <dbReference type="ARBA" id="ARBA00022695"/>
    </source>
</evidence>
<comment type="caution">
    <text evidence="10">The sequence shown here is derived from an EMBL/GenBank/DDBJ whole genome shotgun (WGS) entry which is preliminary data.</text>
</comment>
<evidence type="ECO:0000256" key="2">
    <source>
        <dbReference type="ARBA" id="ARBA00014363"/>
    </source>
</evidence>
<organism evidence="10 11">
    <name type="scientific">Actinomadura hallensis</name>
    <dbReference type="NCBI Taxonomy" id="337895"/>
    <lineage>
        <taxon>Bacteria</taxon>
        <taxon>Bacillati</taxon>
        <taxon>Actinomycetota</taxon>
        <taxon>Actinomycetes</taxon>
        <taxon>Streptosporangiales</taxon>
        <taxon>Thermomonosporaceae</taxon>
        <taxon>Actinomadura</taxon>
    </lineage>
</organism>
<reference evidence="10 11" key="1">
    <citation type="submission" date="2019-06" db="EMBL/GenBank/DDBJ databases">
        <title>Sequencing the genomes of 1000 actinobacteria strains.</title>
        <authorList>
            <person name="Klenk H.-P."/>
        </authorList>
    </citation>
    <scope>NUCLEOTIDE SEQUENCE [LARGE SCALE GENOMIC DNA]</scope>
    <source>
        <strain evidence="10 11">DSM 45043</strain>
    </source>
</reference>
<evidence type="ECO:0000256" key="5">
    <source>
        <dbReference type="ARBA" id="ARBA00022705"/>
    </source>
</evidence>
<dbReference type="NCBIfam" id="TIGR00678">
    <property type="entry name" value="holB"/>
    <property type="match status" value="1"/>
</dbReference>
<dbReference type="InterPro" id="IPR003593">
    <property type="entry name" value="AAA+_ATPase"/>
</dbReference>
<dbReference type="EC" id="2.7.7.7" evidence="1"/>
<dbReference type="GO" id="GO:0008408">
    <property type="term" value="F:3'-5' exonuclease activity"/>
    <property type="evidence" value="ECO:0007669"/>
    <property type="project" value="InterPro"/>
</dbReference>
<dbReference type="InterPro" id="IPR015199">
    <property type="entry name" value="DNA_pol_III_delta_C"/>
</dbReference>
<feature type="domain" description="AAA+ ATPase" evidence="9">
    <location>
        <begin position="27"/>
        <end position="167"/>
    </location>
</feature>
<dbReference type="GO" id="GO:0003887">
    <property type="term" value="F:DNA-directed DNA polymerase activity"/>
    <property type="evidence" value="ECO:0007669"/>
    <property type="project" value="UniProtKB-KW"/>
</dbReference>
<evidence type="ECO:0000313" key="11">
    <source>
        <dbReference type="Proteomes" id="UP000316706"/>
    </source>
</evidence>
<dbReference type="OrthoDB" id="9809531at2"/>
<keyword evidence="6" id="KW-0239">DNA-directed DNA polymerase</keyword>
<protein>
    <recommendedName>
        <fullName evidence="2">DNA polymerase III subunit delta'</fullName>
        <ecNumber evidence="1">2.7.7.7</ecNumber>
    </recommendedName>
</protein>
<dbReference type="EMBL" id="VFPO01000001">
    <property type="protein sequence ID" value="TQM71870.1"/>
    <property type="molecule type" value="Genomic_DNA"/>
</dbReference>
<keyword evidence="11" id="KW-1185">Reference proteome</keyword>
<gene>
    <name evidence="10" type="ORF">FHX41_5649</name>
</gene>
<accession>A0A543IMR1</accession>
<evidence type="ECO:0000259" key="9">
    <source>
        <dbReference type="SMART" id="SM00382"/>
    </source>
</evidence>
<dbReference type="SUPFAM" id="SSF52540">
    <property type="entry name" value="P-loop containing nucleoside triphosphate hydrolases"/>
    <property type="match status" value="1"/>
</dbReference>
<evidence type="ECO:0000256" key="1">
    <source>
        <dbReference type="ARBA" id="ARBA00012417"/>
    </source>
</evidence>
<dbReference type="GO" id="GO:0006261">
    <property type="term" value="P:DNA-templated DNA replication"/>
    <property type="evidence" value="ECO:0007669"/>
    <property type="project" value="TreeGrafter"/>
</dbReference>
<proteinExistence type="predicted"/>
<dbReference type="Gene3D" id="3.40.50.300">
    <property type="entry name" value="P-loop containing nucleotide triphosphate hydrolases"/>
    <property type="match status" value="1"/>
</dbReference>
<name>A0A543IMR1_9ACTN</name>